<evidence type="ECO:0000256" key="10">
    <source>
        <dbReference type="ARBA" id="ARBA00022692"/>
    </source>
</evidence>
<dbReference type="InterPro" id="IPR014310">
    <property type="entry name" value="Sig_transdc_His_kinase_PhoR"/>
</dbReference>
<evidence type="ECO:0000256" key="18">
    <source>
        <dbReference type="SAM" id="Phobius"/>
    </source>
</evidence>
<evidence type="ECO:0000256" key="12">
    <source>
        <dbReference type="ARBA" id="ARBA00022777"/>
    </source>
</evidence>
<evidence type="ECO:0000256" key="14">
    <source>
        <dbReference type="ARBA" id="ARBA00022989"/>
    </source>
</evidence>
<dbReference type="FunFam" id="3.30.565.10:FF:000006">
    <property type="entry name" value="Sensor histidine kinase WalK"/>
    <property type="match status" value="1"/>
</dbReference>
<dbReference type="GO" id="GO:0004721">
    <property type="term" value="F:phosphoprotein phosphatase activity"/>
    <property type="evidence" value="ECO:0007669"/>
    <property type="project" value="InterPro"/>
</dbReference>
<keyword evidence="21" id="KW-1185">Reference proteome</keyword>
<evidence type="ECO:0000256" key="1">
    <source>
        <dbReference type="ARBA" id="ARBA00000085"/>
    </source>
</evidence>
<dbReference type="Proteomes" id="UP000683428">
    <property type="component" value="Chromosome"/>
</dbReference>
<evidence type="ECO:0000256" key="17">
    <source>
        <dbReference type="ARBA" id="ARBA00025207"/>
    </source>
</evidence>
<dbReference type="InterPro" id="IPR003594">
    <property type="entry name" value="HATPase_dom"/>
</dbReference>
<dbReference type="NCBIfam" id="TIGR02966">
    <property type="entry name" value="phoR_proteo"/>
    <property type="match status" value="1"/>
</dbReference>
<name>A0A975SQ01_9RHOO</name>
<evidence type="ECO:0000259" key="19">
    <source>
        <dbReference type="PROSITE" id="PS50109"/>
    </source>
</evidence>
<dbReference type="SMART" id="SM00091">
    <property type="entry name" value="PAS"/>
    <property type="match status" value="1"/>
</dbReference>
<dbReference type="GO" id="GO:0016036">
    <property type="term" value="P:cellular response to phosphate starvation"/>
    <property type="evidence" value="ECO:0007669"/>
    <property type="project" value="TreeGrafter"/>
</dbReference>
<dbReference type="SMART" id="SM00387">
    <property type="entry name" value="HATPase_c"/>
    <property type="match status" value="1"/>
</dbReference>
<keyword evidence="6" id="KW-1003">Cell membrane</keyword>
<feature type="domain" description="Histidine kinase" evidence="19">
    <location>
        <begin position="212"/>
        <end position="430"/>
    </location>
</feature>
<keyword evidence="11" id="KW-0547">Nucleotide-binding</keyword>
<dbReference type="FunFam" id="1.10.287.130:FF:000008">
    <property type="entry name" value="Two-component sensor histidine kinase"/>
    <property type="match status" value="1"/>
</dbReference>
<keyword evidence="8" id="KW-0592">Phosphate transport</keyword>
<evidence type="ECO:0000256" key="11">
    <source>
        <dbReference type="ARBA" id="ARBA00022741"/>
    </source>
</evidence>
<dbReference type="RefSeq" id="WP_216130483.1">
    <property type="nucleotide sequence ID" value="NZ_CP064782.1"/>
</dbReference>
<evidence type="ECO:0000256" key="5">
    <source>
        <dbReference type="ARBA" id="ARBA00022448"/>
    </source>
</evidence>
<dbReference type="InterPro" id="IPR021766">
    <property type="entry name" value="PhoR_N"/>
</dbReference>
<dbReference type="InterPro" id="IPR000014">
    <property type="entry name" value="PAS"/>
</dbReference>
<keyword evidence="10 18" id="KW-0812">Transmembrane</keyword>
<keyword evidence="7" id="KW-0597">Phosphoprotein</keyword>
<feature type="transmembrane region" description="Helical" evidence="18">
    <location>
        <begin position="29"/>
        <end position="50"/>
    </location>
</feature>
<dbReference type="Pfam" id="PF02518">
    <property type="entry name" value="HATPase_c"/>
    <property type="match status" value="1"/>
</dbReference>
<dbReference type="PROSITE" id="PS50109">
    <property type="entry name" value="HIS_KIN"/>
    <property type="match status" value="1"/>
</dbReference>
<dbReference type="PANTHER" id="PTHR45453">
    <property type="entry name" value="PHOSPHATE REGULON SENSOR PROTEIN PHOR"/>
    <property type="match status" value="1"/>
</dbReference>
<evidence type="ECO:0000256" key="15">
    <source>
        <dbReference type="ARBA" id="ARBA00023012"/>
    </source>
</evidence>
<dbReference type="Pfam" id="PF00512">
    <property type="entry name" value="HisKA"/>
    <property type="match status" value="1"/>
</dbReference>
<evidence type="ECO:0000256" key="9">
    <source>
        <dbReference type="ARBA" id="ARBA00022679"/>
    </source>
</evidence>
<dbReference type="PANTHER" id="PTHR45453:SF1">
    <property type="entry name" value="PHOSPHATE REGULON SENSOR PROTEIN PHOR"/>
    <property type="match status" value="1"/>
</dbReference>
<evidence type="ECO:0000256" key="16">
    <source>
        <dbReference type="ARBA" id="ARBA00023136"/>
    </source>
</evidence>
<dbReference type="GO" id="GO:0005886">
    <property type="term" value="C:plasma membrane"/>
    <property type="evidence" value="ECO:0007669"/>
    <property type="project" value="UniProtKB-SubCell"/>
</dbReference>
<dbReference type="GO" id="GO:0000155">
    <property type="term" value="F:phosphorelay sensor kinase activity"/>
    <property type="evidence" value="ECO:0007669"/>
    <property type="project" value="InterPro"/>
</dbReference>
<dbReference type="InterPro" id="IPR005467">
    <property type="entry name" value="His_kinase_dom"/>
</dbReference>
<protein>
    <recommendedName>
        <fullName evidence="4">Phosphate regulon sensor protein PhoR</fullName>
        <ecNumber evidence="3">2.7.13.3</ecNumber>
    </recommendedName>
</protein>
<gene>
    <name evidence="20" type="primary">phoR</name>
    <name evidence="20" type="ORF">Azoinq_07305</name>
</gene>
<accession>A0A975SQ01</accession>
<sequence>MMLAWWGTWLSLAFVFISGLILGLWLGPWWAWGLGLAALLAMAGWQMWFVNRLLKWLKGPMDARVPRAWGVWDLVFAGLHRRVRVRMEQQQMLQEALERLRRAGEALPDGVITFNRFRQIDGINARAALHFGLNPMVDKGQPLTNLIRQPEFVAYLEAGYYDEPLTLHNDRVPGQTLQVQLVPYGEGQTLLLSRDISQLEKLETMRRDFVANVSHELKTPLTVVNGFVEMLVDDYGAHSPEEAVHYLRLVQDQATRMQHLIEDLLTLSALETGGSAPTEERVAVAPLLEAILAETRALSAGSHEISLDCHGPAILLGNGPELRSAFGNLAFNAVRYTPAGGRVEISWQSDSNGGGVYSVTDTGIGIAPQHLPRLTERFYRVDRSRSRETGGTGLGLAIVKHVLTRHQARLEITSESGKGSRFSVRFLPSRVAEE</sequence>
<keyword evidence="12 20" id="KW-0418">Kinase</keyword>
<dbReference type="InterPro" id="IPR003661">
    <property type="entry name" value="HisK_dim/P_dom"/>
</dbReference>
<evidence type="ECO:0000256" key="2">
    <source>
        <dbReference type="ARBA" id="ARBA00004429"/>
    </source>
</evidence>
<keyword evidence="14 18" id="KW-1133">Transmembrane helix</keyword>
<dbReference type="Pfam" id="PF11808">
    <property type="entry name" value="PhoR"/>
    <property type="match status" value="1"/>
</dbReference>
<dbReference type="CDD" id="cd00082">
    <property type="entry name" value="HisKA"/>
    <property type="match status" value="1"/>
</dbReference>
<dbReference type="EMBL" id="CP064782">
    <property type="protein sequence ID" value="QWT50382.1"/>
    <property type="molecule type" value="Genomic_DNA"/>
</dbReference>
<evidence type="ECO:0000256" key="7">
    <source>
        <dbReference type="ARBA" id="ARBA00022553"/>
    </source>
</evidence>
<comment type="subcellular location">
    <subcellularLocation>
        <location evidence="2">Cell inner membrane</location>
        <topology evidence="2">Multi-pass membrane protein</topology>
    </subcellularLocation>
</comment>
<proteinExistence type="predicted"/>
<dbReference type="AlphaFoldDB" id="A0A975SQ01"/>
<organism evidence="20 21">
    <name type="scientific">Azospira inquinata</name>
    <dbReference type="NCBI Taxonomy" id="2785627"/>
    <lineage>
        <taxon>Bacteria</taxon>
        <taxon>Pseudomonadati</taxon>
        <taxon>Pseudomonadota</taxon>
        <taxon>Betaproteobacteria</taxon>
        <taxon>Rhodocyclales</taxon>
        <taxon>Rhodocyclaceae</taxon>
        <taxon>Azospira</taxon>
    </lineage>
</organism>
<dbReference type="GO" id="GO:0005524">
    <property type="term" value="F:ATP binding"/>
    <property type="evidence" value="ECO:0007669"/>
    <property type="project" value="UniProtKB-KW"/>
</dbReference>
<evidence type="ECO:0000256" key="13">
    <source>
        <dbReference type="ARBA" id="ARBA00022840"/>
    </source>
</evidence>
<evidence type="ECO:0000256" key="8">
    <source>
        <dbReference type="ARBA" id="ARBA00022592"/>
    </source>
</evidence>
<comment type="catalytic activity">
    <reaction evidence="1">
        <text>ATP + protein L-histidine = ADP + protein N-phospho-L-histidine.</text>
        <dbReference type="EC" id="2.7.13.3"/>
    </reaction>
</comment>
<evidence type="ECO:0000256" key="3">
    <source>
        <dbReference type="ARBA" id="ARBA00012438"/>
    </source>
</evidence>
<dbReference type="GO" id="GO:0006817">
    <property type="term" value="P:phosphate ion transport"/>
    <property type="evidence" value="ECO:0007669"/>
    <property type="project" value="UniProtKB-KW"/>
</dbReference>
<keyword evidence="16 18" id="KW-0472">Membrane</keyword>
<dbReference type="SMART" id="SM00388">
    <property type="entry name" value="HisKA"/>
    <property type="match status" value="1"/>
</dbReference>
<evidence type="ECO:0000256" key="6">
    <source>
        <dbReference type="ARBA" id="ARBA00022475"/>
    </source>
</evidence>
<keyword evidence="15" id="KW-0902">Two-component regulatory system</keyword>
<evidence type="ECO:0000313" key="20">
    <source>
        <dbReference type="EMBL" id="QWT50382.1"/>
    </source>
</evidence>
<dbReference type="EC" id="2.7.13.3" evidence="3"/>
<dbReference type="InterPro" id="IPR050351">
    <property type="entry name" value="BphY/WalK/GraS-like"/>
</dbReference>
<dbReference type="KEGG" id="aiq:Azoinq_07305"/>
<keyword evidence="5" id="KW-0813">Transport</keyword>
<evidence type="ECO:0000256" key="4">
    <source>
        <dbReference type="ARBA" id="ARBA00019665"/>
    </source>
</evidence>
<evidence type="ECO:0000313" key="21">
    <source>
        <dbReference type="Proteomes" id="UP000683428"/>
    </source>
</evidence>
<keyword evidence="13" id="KW-0067">ATP-binding</keyword>
<keyword evidence="9" id="KW-0808">Transferase</keyword>
<reference evidence="20" key="1">
    <citation type="submission" date="2020-11" db="EMBL/GenBank/DDBJ databases">
        <title>Azospira inquinata sp. nov.</title>
        <authorList>
            <person name="Moe W.M."/>
            <person name="Mikes M.C."/>
        </authorList>
    </citation>
    <scope>NUCLEOTIDE SEQUENCE</scope>
    <source>
        <strain evidence="20">Azo-3</strain>
    </source>
</reference>
<comment type="function">
    <text evidence="17">Member of the two-component regulatory system PhoR/PhoB involved in the phosphate regulon genes expression. PhoR may function as a membrane-associated protein kinase that phosphorylates PhoB in response to environmental signals.</text>
</comment>